<sequence length="318" mass="36063">MAAFKKEIKQRRETPVAIFHKFRTGAKDLSAVHVFVEGYEDSIFYDRILSSVDNNGTSNWKFHICFGKFNMDEIIKLFYSSKFSSSNSLFIRDSDFDAFLRNLPAGDKVFITCGYSVENYVCDTDTIVKFMRTSFGLDATEVDIAAEAAIHAKNIDTLFKWLSPVIGAILEAIQERLKLDLNQVNLEQYYKILYSGNRLPARIPKALWKNVGLEERHFNDESLARGSTFSSSDALAWLRGKYVLECTSIFLSLKFAEYYEKHKARSITRFHRKANSDFSANSVFERLSACSVGSTKLRSRLVELLKGTEAGSATASET</sequence>
<keyword evidence="3" id="KW-1185">Reference proteome</keyword>
<name>A0ABV6JVD9_9PROT</name>
<evidence type="ECO:0000259" key="1">
    <source>
        <dbReference type="Pfam" id="PF14491"/>
    </source>
</evidence>
<protein>
    <submittedName>
        <fullName evidence="2">DUF4435 domain-containing protein</fullName>
    </submittedName>
</protein>
<feature type="domain" description="DUF4435" evidence="1">
    <location>
        <begin position="31"/>
        <end position="252"/>
    </location>
</feature>
<dbReference type="Proteomes" id="UP001589865">
    <property type="component" value="Unassembled WGS sequence"/>
</dbReference>
<comment type="caution">
    <text evidence="2">The sequence shown here is derived from an EMBL/GenBank/DDBJ whole genome shotgun (WGS) entry which is preliminary data.</text>
</comment>
<reference evidence="2 3" key="1">
    <citation type="submission" date="2024-09" db="EMBL/GenBank/DDBJ databases">
        <authorList>
            <person name="Sun Q."/>
            <person name="Mori K."/>
        </authorList>
    </citation>
    <scope>NUCLEOTIDE SEQUENCE [LARGE SCALE GENOMIC DNA]</scope>
    <source>
        <strain evidence="2 3">TBRC 5777</strain>
    </source>
</reference>
<dbReference type="EMBL" id="JBHLUN010000010">
    <property type="protein sequence ID" value="MFC0409701.1"/>
    <property type="molecule type" value="Genomic_DNA"/>
</dbReference>
<dbReference type="RefSeq" id="WP_377045447.1">
    <property type="nucleotide sequence ID" value="NZ_JBHLUN010000010.1"/>
</dbReference>
<evidence type="ECO:0000313" key="2">
    <source>
        <dbReference type="EMBL" id="MFC0409701.1"/>
    </source>
</evidence>
<evidence type="ECO:0000313" key="3">
    <source>
        <dbReference type="Proteomes" id="UP001589865"/>
    </source>
</evidence>
<accession>A0ABV6JVD9</accession>
<proteinExistence type="predicted"/>
<organism evidence="2 3">
    <name type="scientific">Roseomonas elaeocarpi</name>
    <dbReference type="NCBI Taxonomy" id="907779"/>
    <lineage>
        <taxon>Bacteria</taxon>
        <taxon>Pseudomonadati</taxon>
        <taxon>Pseudomonadota</taxon>
        <taxon>Alphaproteobacteria</taxon>
        <taxon>Acetobacterales</taxon>
        <taxon>Roseomonadaceae</taxon>
        <taxon>Roseomonas</taxon>
    </lineage>
</organism>
<dbReference type="Pfam" id="PF14491">
    <property type="entry name" value="DUF4435"/>
    <property type="match status" value="1"/>
</dbReference>
<dbReference type="InterPro" id="IPR029492">
    <property type="entry name" value="DUF4435"/>
</dbReference>
<gene>
    <name evidence="2" type="ORF">ACFFGY_15720</name>
</gene>